<dbReference type="EMBL" id="PQXN01000016">
    <property type="protein sequence ID" value="TGO62972.1"/>
    <property type="molecule type" value="Genomic_DNA"/>
</dbReference>
<gene>
    <name evidence="1" type="ORF">BCON_0016g00650</name>
</gene>
<sequence length="69" mass="7836">MKTVSNIEFGCKGIFRRFQKYRNTNSSTPGKHTHRAKYELNPTSKQLFGRTIVGASEAIRPEAPKIPKD</sequence>
<name>A0A4Z1ITW7_9HELO</name>
<comment type="caution">
    <text evidence="1">The sequence shown here is derived from an EMBL/GenBank/DDBJ whole genome shotgun (WGS) entry which is preliminary data.</text>
</comment>
<dbReference type="OrthoDB" id="10509735at2759"/>
<evidence type="ECO:0000313" key="2">
    <source>
        <dbReference type="Proteomes" id="UP000297527"/>
    </source>
</evidence>
<proteinExistence type="predicted"/>
<dbReference type="AlphaFoldDB" id="A0A4Z1ITW7"/>
<organism evidence="1 2">
    <name type="scientific">Botryotinia convoluta</name>
    <dbReference type="NCBI Taxonomy" id="54673"/>
    <lineage>
        <taxon>Eukaryota</taxon>
        <taxon>Fungi</taxon>
        <taxon>Dikarya</taxon>
        <taxon>Ascomycota</taxon>
        <taxon>Pezizomycotina</taxon>
        <taxon>Leotiomycetes</taxon>
        <taxon>Helotiales</taxon>
        <taxon>Sclerotiniaceae</taxon>
        <taxon>Botryotinia</taxon>
    </lineage>
</organism>
<dbReference type="Proteomes" id="UP000297527">
    <property type="component" value="Unassembled WGS sequence"/>
</dbReference>
<protein>
    <submittedName>
        <fullName evidence="1">Uncharacterized protein</fullName>
    </submittedName>
</protein>
<accession>A0A4Z1ITW7</accession>
<reference evidence="1 2" key="1">
    <citation type="submission" date="2017-12" db="EMBL/GenBank/DDBJ databases">
        <title>Comparative genomics of Botrytis spp.</title>
        <authorList>
            <person name="Valero-Jimenez C.A."/>
            <person name="Tapia P."/>
            <person name="Veloso J."/>
            <person name="Silva-Moreno E."/>
            <person name="Staats M."/>
            <person name="Valdes J.H."/>
            <person name="Van Kan J.A.L."/>
        </authorList>
    </citation>
    <scope>NUCLEOTIDE SEQUENCE [LARGE SCALE GENOMIC DNA]</scope>
    <source>
        <strain evidence="1 2">MUCL11595</strain>
    </source>
</reference>
<evidence type="ECO:0000313" key="1">
    <source>
        <dbReference type="EMBL" id="TGO62972.1"/>
    </source>
</evidence>
<keyword evidence="2" id="KW-1185">Reference proteome</keyword>